<dbReference type="PANTHER" id="PTHR40072:SF1">
    <property type="entry name" value="MOLYBDOPTERIN-GUANINE DINUCLEOTIDE BIOSYNTHESIS ADAPTER PROTEIN"/>
    <property type="match status" value="1"/>
</dbReference>
<sequence>MEKLIPKLTACGIRVGLIKHSHHNVDIDKKGKDSYRLREAGANPTMVVCDERWALMTETKQAAETKQAVEFSQLIAKFDPETVDLVLVEGFKHETMPKIQLHRKEIEKTVAGVRPVDNRDRNRLSA</sequence>
<accession>A0A378MVE0</accession>
<dbReference type="PANTHER" id="PTHR40072">
    <property type="entry name" value="MOLYBDOPTERIN-GUANINE DINUCLEOTIDE BIOSYNTHESIS ADAPTER PROTEIN-RELATED"/>
    <property type="match status" value="1"/>
</dbReference>
<dbReference type="GO" id="GO:0006777">
    <property type="term" value="P:Mo-molybdopterin cofactor biosynthetic process"/>
    <property type="evidence" value="ECO:0007669"/>
    <property type="project" value="InterPro"/>
</dbReference>
<evidence type="ECO:0000313" key="3">
    <source>
        <dbReference type="Proteomes" id="UP000254802"/>
    </source>
</evidence>
<reference evidence="2 3" key="1">
    <citation type="submission" date="2018-06" db="EMBL/GenBank/DDBJ databases">
        <authorList>
            <consortium name="Pathogen Informatics"/>
            <person name="Doyle S."/>
        </authorList>
    </citation>
    <scope>NUCLEOTIDE SEQUENCE [LARGE SCALE GENOMIC DNA]</scope>
    <source>
        <strain evidence="2 3">NCTC10638</strain>
    </source>
</reference>
<dbReference type="Pfam" id="PF03205">
    <property type="entry name" value="MobB"/>
    <property type="match status" value="1"/>
</dbReference>
<name>A0A378MVE0_MANHA</name>
<dbReference type="GO" id="GO:0005525">
    <property type="term" value="F:GTP binding"/>
    <property type="evidence" value="ECO:0007669"/>
    <property type="project" value="InterPro"/>
</dbReference>
<evidence type="ECO:0000259" key="1">
    <source>
        <dbReference type="Pfam" id="PF03205"/>
    </source>
</evidence>
<evidence type="ECO:0000313" key="2">
    <source>
        <dbReference type="EMBL" id="STY60202.1"/>
    </source>
</evidence>
<organism evidence="2 3">
    <name type="scientific">Mannheimia haemolytica</name>
    <name type="common">Pasteurella haemolytica</name>
    <dbReference type="NCBI Taxonomy" id="75985"/>
    <lineage>
        <taxon>Bacteria</taxon>
        <taxon>Pseudomonadati</taxon>
        <taxon>Pseudomonadota</taxon>
        <taxon>Gammaproteobacteria</taxon>
        <taxon>Pasteurellales</taxon>
        <taxon>Pasteurellaceae</taxon>
        <taxon>Mannheimia</taxon>
    </lineage>
</organism>
<protein>
    <submittedName>
        <fullName evidence="2">Molybdopterin-guanine dinucleotide biosynthesis protein B</fullName>
    </submittedName>
</protein>
<proteinExistence type="predicted"/>
<dbReference type="NCBIfam" id="TIGR00176">
    <property type="entry name" value="mobB"/>
    <property type="match status" value="1"/>
</dbReference>
<dbReference type="InterPro" id="IPR027417">
    <property type="entry name" value="P-loop_NTPase"/>
</dbReference>
<dbReference type="InterPro" id="IPR052539">
    <property type="entry name" value="MGD_biosynthesis_adapter"/>
</dbReference>
<dbReference type="InterPro" id="IPR004435">
    <property type="entry name" value="MobB_dom"/>
</dbReference>
<dbReference type="EMBL" id="UGPN01000002">
    <property type="protein sequence ID" value="STY60202.1"/>
    <property type="molecule type" value="Genomic_DNA"/>
</dbReference>
<dbReference type="AlphaFoldDB" id="A0A378MVE0"/>
<dbReference type="Gene3D" id="3.40.50.300">
    <property type="entry name" value="P-loop containing nucleotide triphosphate hydrolases"/>
    <property type="match status" value="1"/>
</dbReference>
<dbReference type="SUPFAM" id="SSF52540">
    <property type="entry name" value="P-loop containing nucleoside triphosphate hydrolases"/>
    <property type="match status" value="1"/>
</dbReference>
<dbReference type="Proteomes" id="UP000254802">
    <property type="component" value="Unassembled WGS sequence"/>
</dbReference>
<gene>
    <name evidence="2" type="primary">mobB_1</name>
    <name evidence="2" type="ORF">NCTC10638_01396</name>
</gene>
<feature type="domain" description="Molybdopterin-guanine dinucleotide biosynthesis protein B (MobB)" evidence="1">
    <location>
        <begin position="1"/>
        <end position="109"/>
    </location>
</feature>